<accession>A0A1M6SLZ6</accession>
<dbReference type="Gene3D" id="3.40.50.300">
    <property type="entry name" value="P-loop containing nucleotide triphosphate hydrolases"/>
    <property type="match status" value="2"/>
</dbReference>
<dbReference type="SUPFAM" id="SSF52540">
    <property type="entry name" value="P-loop containing nucleoside triphosphate hydrolases"/>
    <property type="match status" value="2"/>
</dbReference>
<dbReference type="InterPro" id="IPR027785">
    <property type="entry name" value="UvrD-like_helicase_C"/>
</dbReference>
<proteinExistence type="predicted"/>
<dbReference type="CDD" id="cd18809">
    <property type="entry name" value="SF1_C_RecD"/>
    <property type="match status" value="1"/>
</dbReference>
<dbReference type="RefSeq" id="WP_072715005.1">
    <property type="nucleotide sequence ID" value="NZ_FRAU01000003.1"/>
</dbReference>
<dbReference type="Pfam" id="PF13245">
    <property type="entry name" value="AAA_19"/>
    <property type="match status" value="1"/>
</dbReference>
<name>A0A1M6SLZ6_9BACT</name>
<organism evidence="2 3">
    <name type="scientific">Rhodothermus profundi</name>
    <dbReference type="NCBI Taxonomy" id="633813"/>
    <lineage>
        <taxon>Bacteria</taxon>
        <taxon>Pseudomonadati</taxon>
        <taxon>Rhodothermota</taxon>
        <taxon>Rhodothermia</taxon>
        <taxon>Rhodothermales</taxon>
        <taxon>Rhodothermaceae</taxon>
        <taxon>Rhodothermus</taxon>
    </lineage>
</organism>
<dbReference type="SMART" id="SM00382">
    <property type="entry name" value="AAA"/>
    <property type="match status" value="1"/>
</dbReference>
<dbReference type="InterPro" id="IPR027417">
    <property type="entry name" value="P-loop_NTPase"/>
</dbReference>
<protein>
    <submittedName>
        <fullName evidence="2">AAA domain-containing protein</fullName>
    </submittedName>
</protein>
<dbReference type="CDD" id="cd17933">
    <property type="entry name" value="DEXSc_RecD-like"/>
    <property type="match status" value="1"/>
</dbReference>
<evidence type="ECO:0000313" key="3">
    <source>
        <dbReference type="Proteomes" id="UP000185812"/>
    </source>
</evidence>
<dbReference type="EMBL" id="FRAU01000003">
    <property type="protein sequence ID" value="SHK45639.1"/>
    <property type="molecule type" value="Genomic_DNA"/>
</dbReference>
<dbReference type="Pfam" id="PF13538">
    <property type="entry name" value="UvrD_C_2"/>
    <property type="match status" value="1"/>
</dbReference>
<sequence length="688" mass="77904">MDKLSHEQHRALHAILKWLNDPDAAPVFILTGSAGTGKTTLLRYLVTQLSRQRIGVQLAAPTGRAARLLSALVQQPARTLHSLIYVLDRAQLLTPASGSSDAPPADPLGLRLHFQLRAANPDVRLIVVDEASMVGDIAGASELYRFGSGRLLYDLLCYTRLVPRRQDPAIRLLFVGDPAQLPPVGQSFSPALSPRYLRRRFALEAQTAHLRTVYRQQAGHPILDIATQLRDALVARRFNTFQIPAHPPSIRSISLAEALEAVAQSYRQQETVVLLCRTNALAHKLNAAIRQHLWGRDHLPLQVGDLLLVNRNAPSYNLFNGDLMRVVEVASRVEHRRIGRRGRPAVDLYFRDVVLVPHDANPSSSRIPCKILENLLESPDGQLSPDLIQALLIDFQQRHPDLRPRTQAYWLELLRDPYFNALHVRYGYALTVHKAQGGEWHRAVVLFEDWPQYRHAEFFRWAYTAVTRAQEELWVVGAPRFDAYTQLQWVPTAASPMPAEEVTLATDQAITFALPVLQEYHQRLQQALTQTGIQIGQVEPLPYSVRYYLHQGDRTARVQYYHRANGTVSQIVTLGGDDDPALARQALAIFRQVLLAPDPTDSEALPADPFLQAFLERARQCLEGTGIQLLRWEQLPYALRLHFRQEAEQVTIDFYYNRRQEWTTARPVGRLTAPALFERIRTLLQPDI</sequence>
<dbReference type="OrthoDB" id="9803432at2"/>
<dbReference type="InterPro" id="IPR003593">
    <property type="entry name" value="AAA+_ATPase"/>
</dbReference>
<dbReference type="PANTHER" id="PTHR43788">
    <property type="entry name" value="DNA2/NAM7 HELICASE FAMILY MEMBER"/>
    <property type="match status" value="1"/>
</dbReference>
<dbReference type="STRING" id="633813.SAMN04488087_1140"/>
<reference evidence="3" key="1">
    <citation type="submission" date="2016-11" db="EMBL/GenBank/DDBJ databases">
        <authorList>
            <person name="Varghese N."/>
            <person name="Submissions S."/>
        </authorList>
    </citation>
    <scope>NUCLEOTIDE SEQUENCE [LARGE SCALE GENOMIC DNA]</scope>
    <source>
        <strain evidence="3">DSM 22212</strain>
    </source>
</reference>
<evidence type="ECO:0000313" key="2">
    <source>
        <dbReference type="EMBL" id="SHK45639.1"/>
    </source>
</evidence>
<gene>
    <name evidence="2" type="ORF">SAMN04488087_1140</name>
</gene>
<dbReference type="InterPro" id="IPR050534">
    <property type="entry name" value="Coronavir_polyprotein_1ab"/>
</dbReference>
<feature type="domain" description="AAA+ ATPase" evidence="1">
    <location>
        <begin position="24"/>
        <end position="207"/>
    </location>
</feature>
<dbReference type="AlphaFoldDB" id="A0A1M6SLZ6"/>
<dbReference type="InterPro" id="IPR054572">
    <property type="entry name" value="TBP-TOTE"/>
</dbReference>
<dbReference type="Pfam" id="PF22721">
    <property type="entry name" value="TBP-TOTE"/>
    <property type="match status" value="2"/>
</dbReference>
<keyword evidence="3" id="KW-1185">Reference proteome</keyword>
<evidence type="ECO:0000259" key="1">
    <source>
        <dbReference type="SMART" id="SM00382"/>
    </source>
</evidence>
<dbReference type="Proteomes" id="UP000185812">
    <property type="component" value="Unassembled WGS sequence"/>
</dbReference>